<evidence type="ECO:0000313" key="4">
    <source>
        <dbReference type="EMBL" id="KZT22689.1"/>
    </source>
</evidence>
<evidence type="ECO:0000256" key="1">
    <source>
        <dbReference type="SAM" id="MobiDB-lite"/>
    </source>
</evidence>
<dbReference type="PANTHER" id="PTHR33119">
    <property type="entry name" value="IFI3P"/>
    <property type="match status" value="1"/>
</dbReference>
<gene>
    <name evidence="4" type="ORF">NEOLEDRAFT_1071105</name>
</gene>
<dbReference type="OrthoDB" id="415532at2759"/>
<feature type="domain" description="DUF4246" evidence="2">
    <location>
        <begin position="106"/>
        <end position="504"/>
    </location>
</feature>
<proteinExistence type="predicted"/>
<dbReference type="Pfam" id="PF21666">
    <property type="entry name" value="DUF4246_N"/>
    <property type="match status" value="1"/>
</dbReference>
<dbReference type="EMBL" id="KV425593">
    <property type="protein sequence ID" value="KZT22689.1"/>
    <property type="molecule type" value="Genomic_DNA"/>
</dbReference>
<dbReference type="InterPro" id="IPR049192">
    <property type="entry name" value="DUF4246_C"/>
</dbReference>
<dbReference type="InParanoid" id="A0A165QP38"/>
<dbReference type="AlphaFoldDB" id="A0A165QP38"/>
<feature type="region of interest" description="Disordered" evidence="1">
    <location>
        <begin position="195"/>
        <end position="217"/>
    </location>
</feature>
<name>A0A165QP38_9AGAM</name>
<keyword evidence="5" id="KW-1185">Reference proteome</keyword>
<feature type="domain" description="DUF4246" evidence="3">
    <location>
        <begin position="8"/>
        <end position="68"/>
    </location>
</feature>
<evidence type="ECO:0000313" key="5">
    <source>
        <dbReference type="Proteomes" id="UP000076761"/>
    </source>
</evidence>
<evidence type="ECO:0000259" key="3">
    <source>
        <dbReference type="Pfam" id="PF21666"/>
    </source>
</evidence>
<dbReference type="PANTHER" id="PTHR33119:SF1">
    <property type="entry name" value="FE2OG DIOXYGENASE DOMAIN-CONTAINING PROTEIN"/>
    <property type="match status" value="1"/>
</dbReference>
<dbReference type="InterPro" id="IPR025340">
    <property type="entry name" value="DUF4246"/>
</dbReference>
<sequence length="569" mass="65158">MVSQPDDNKYKDKGYPHPYLGGGHYLHGVGEKPRTLTELAMCHLSASIRAVDGWWEKYKDPNIRQSWMNNALKTSIQVPSGYQDLPAGSVLGHRPSRQVQVKLSAKQVEYVLDELEGYDALRDDVNRWQVFSLSCFDRIWQSDAILSEENLCSLNTSFDALDAPPDITYPSMIRRLIDPTASPLVYNSTLVYDPDTPGLLRPEPSPDPSPDGLSGYTISTHSALLPADFRVSPTGDVSSISYIPDLYPPPAPSRLYDHITTLLTASIPLFEHVLTDLHRTNPMPHRIPGTYRYTDKPPEQDDHTWVNRQEQYCKWSKPQHWVMLPDVPDEGYSGGLEDRRCYVKLTDRTVQVITEMCEVQLNRWHPSYGGTDDWHIKGMKNESIVACITYFPLLENVTGGSITFRTAVTFPKPILRDDSEGVRKTWDLGYGDPCNQILGTVSAREGRAIAWPNIYSHRFHMPFRLADPSKEGRLRIMTFWLVDPDVSVVSTARVPPVTKKWVRRALEEALVERVPVEIIERIVDFVPGLLDEAEVEKVRRKVKEQRRRFMDSNERLYFEVPYYIKKAWR</sequence>
<evidence type="ECO:0000259" key="2">
    <source>
        <dbReference type="Pfam" id="PF14033"/>
    </source>
</evidence>
<accession>A0A165QP38</accession>
<dbReference type="Pfam" id="PF14033">
    <property type="entry name" value="DUF4246"/>
    <property type="match status" value="1"/>
</dbReference>
<dbReference type="InterPro" id="IPR049207">
    <property type="entry name" value="DUF4246_N"/>
</dbReference>
<reference evidence="4 5" key="1">
    <citation type="journal article" date="2016" name="Mol. Biol. Evol.">
        <title>Comparative Genomics of Early-Diverging Mushroom-Forming Fungi Provides Insights into the Origins of Lignocellulose Decay Capabilities.</title>
        <authorList>
            <person name="Nagy L.G."/>
            <person name="Riley R."/>
            <person name="Tritt A."/>
            <person name="Adam C."/>
            <person name="Daum C."/>
            <person name="Floudas D."/>
            <person name="Sun H."/>
            <person name="Yadav J.S."/>
            <person name="Pangilinan J."/>
            <person name="Larsson K.H."/>
            <person name="Matsuura K."/>
            <person name="Barry K."/>
            <person name="Labutti K."/>
            <person name="Kuo R."/>
            <person name="Ohm R.A."/>
            <person name="Bhattacharya S.S."/>
            <person name="Shirouzu T."/>
            <person name="Yoshinaga Y."/>
            <person name="Martin F.M."/>
            <person name="Grigoriev I.V."/>
            <person name="Hibbett D.S."/>
        </authorList>
    </citation>
    <scope>NUCLEOTIDE SEQUENCE [LARGE SCALE GENOMIC DNA]</scope>
    <source>
        <strain evidence="4 5">HHB14362 ss-1</strain>
    </source>
</reference>
<organism evidence="4 5">
    <name type="scientific">Neolentinus lepideus HHB14362 ss-1</name>
    <dbReference type="NCBI Taxonomy" id="1314782"/>
    <lineage>
        <taxon>Eukaryota</taxon>
        <taxon>Fungi</taxon>
        <taxon>Dikarya</taxon>
        <taxon>Basidiomycota</taxon>
        <taxon>Agaricomycotina</taxon>
        <taxon>Agaricomycetes</taxon>
        <taxon>Gloeophyllales</taxon>
        <taxon>Gloeophyllaceae</taxon>
        <taxon>Neolentinus</taxon>
    </lineage>
</organism>
<protein>
    <submittedName>
        <fullName evidence="4">Uncharacterized protein</fullName>
    </submittedName>
</protein>
<dbReference type="Proteomes" id="UP000076761">
    <property type="component" value="Unassembled WGS sequence"/>
</dbReference>
<dbReference type="STRING" id="1314782.A0A165QP38"/>